<organism evidence="1 2">
    <name type="scientific">Funneliformis caledonium</name>
    <dbReference type="NCBI Taxonomy" id="1117310"/>
    <lineage>
        <taxon>Eukaryota</taxon>
        <taxon>Fungi</taxon>
        <taxon>Fungi incertae sedis</taxon>
        <taxon>Mucoromycota</taxon>
        <taxon>Glomeromycotina</taxon>
        <taxon>Glomeromycetes</taxon>
        <taxon>Glomerales</taxon>
        <taxon>Glomeraceae</taxon>
        <taxon>Funneliformis</taxon>
    </lineage>
</organism>
<proteinExistence type="predicted"/>
<dbReference type="EMBL" id="CAJVPQ010015212">
    <property type="protein sequence ID" value="CAG8741988.1"/>
    <property type="molecule type" value="Genomic_DNA"/>
</dbReference>
<keyword evidence="2" id="KW-1185">Reference proteome</keyword>
<comment type="caution">
    <text evidence="1">The sequence shown here is derived from an EMBL/GenBank/DDBJ whole genome shotgun (WGS) entry which is preliminary data.</text>
</comment>
<accession>A0A9N9NIW2</accession>
<evidence type="ECO:0000313" key="1">
    <source>
        <dbReference type="EMBL" id="CAG8741988.1"/>
    </source>
</evidence>
<evidence type="ECO:0000313" key="2">
    <source>
        <dbReference type="Proteomes" id="UP000789570"/>
    </source>
</evidence>
<dbReference type="Proteomes" id="UP000789570">
    <property type="component" value="Unassembled WGS sequence"/>
</dbReference>
<sequence>AIAESSNIAQPPVIIIEVDQTFDTTILPLDKGKNKETVTVNEIITNNKKDKMNVDSLSDASENTIDITLVAFATLLL</sequence>
<name>A0A9N9NIW2_9GLOM</name>
<protein>
    <submittedName>
        <fullName evidence="1">10292_t:CDS:1</fullName>
    </submittedName>
</protein>
<dbReference type="AlphaFoldDB" id="A0A9N9NIW2"/>
<reference evidence="1" key="1">
    <citation type="submission" date="2021-06" db="EMBL/GenBank/DDBJ databases">
        <authorList>
            <person name="Kallberg Y."/>
            <person name="Tangrot J."/>
            <person name="Rosling A."/>
        </authorList>
    </citation>
    <scope>NUCLEOTIDE SEQUENCE</scope>
    <source>
        <strain evidence="1">UK204</strain>
    </source>
</reference>
<gene>
    <name evidence="1" type="ORF">FCALED_LOCUS15691</name>
</gene>
<feature type="non-terminal residue" evidence="1">
    <location>
        <position position="77"/>
    </location>
</feature>
<feature type="non-terminal residue" evidence="1">
    <location>
        <position position="1"/>
    </location>
</feature>